<dbReference type="Proteomes" id="UP001429601">
    <property type="component" value="Unassembled WGS sequence"/>
</dbReference>
<dbReference type="PANTHER" id="PTHR43355:SF2">
    <property type="entry name" value="FLAVIN REDUCTASE (NADPH)"/>
    <property type="match status" value="1"/>
</dbReference>
<reference evidence="2 3" key="1">
    <citation type="journal article" date="2011" name="Curr. Microbiol.">
        <title>Luteibacter jiangsuensis sp. nov.: a methamidophos-degrading bacterium isolated from a methamidophos-manufacturing factory.</title>
        <authorList>
            <person name="Wang L."/>
            <person name="Wang G.L."/>
            <person name="Li S.P."/>
            <person name="Jiang J.D."/>
        </authorList>
    </citation>
    <scope>NUCLEOTIDE SEQUENCE [LARGE SCALE GENOMIC DNA]</scope>
    <source>
        <strain evidence="2 3">CGMCC 1.10133</strain>
    </source>
</reference>
<dbReference type="InterPro" id="IPR016040">
    <property type="entry name" value="NAD(P)-bd_dom"/>
</dbReference>
<accession>A0ABX0QAW9</accession>
<dbReference type="RefSeq" id="WP_167129565.1">
    <property type="nucleotide sequence ID" value="NZ_JAAQQR010000012.1"/>
</dbReference>
<organism evidence="2 3">
    <name type="scientific">Luteibacter jiangsuensis</name>
    <dbReference type="NCBI Taxonomy" id="637577"/>
    <lineage>
        <taxon>Bacteria</taxon>
        <taxon>Pseudomonadati</taxon>
        <taxon>Pseudomonadota</taxon>
        <taxon>Gammaproteobacteria</taxon>
        <taxon>Lysobacterales</taxon>
        <taxon>Rhodanobacteraceae</taxon>
        <taxon>Luteibacter</taxon>
    </lineage>
</organism>
<dbReference type="SUPFAM" id="SSF51735">
    <property type="entry name" value="NAD(P)-binding Rossmann-fold domains"/>
    <property type="match status" value="1"/>
</dbReference>
<evidence type="ECO:0000259" key="1">
    <source>
        <dbReference type="Pfam" id="PF13460"/>
    </source>
</evidence>
<gene>
    <name evidence="2" type="ORF">HBF26_18500</name>
</gene>
<dbReference type="InterPro" id="IPR036291">
    <property type="entry name" value="NAD(P)-bd_dom_sf"/>
</dbReference>
<dbReference type="Pfam" id="PF13460">
    <property type="entry name" value="NAD_binding_10"/>
    <property type="match status" value="1"/>
</dbReference>
<protein>
    <submittedName>
        <fullName evidence="2">NAD(P)H-binding protein</fullName>
    </submittedName>
</protein>
<name>A0ABX0QAW9_9GAMM</name>
<feature type="domain" description="NAD(P)-binding" evidence="1">
    <location>
        <begin position="7"/>
        <end position="188"/>
    </location>
</feature>
<proteinExistence type="predicted"/>
<evidence type="ECO:0000313" key="3">
    <source>
        <dbReference type="Proteomes" id="UP001429601"/>
    </source>
</evidence>
<dbReference type="PANTHER" id="PTHR43355">
    <property type="entry name" value="FLAVIN REDUCTASE (NADPH)"/>
    <property type="match status" value="1"/>
</dbReference>
<evidence type="ECO:0000313" key="2">
    <source>
        <dbReference type="EMBL" id="NID06884.1"/>
    </source>
</evidence>
<sequence length="205" mass="21296">MKIVLFGATGNIGQVILDEALSRGHEVTAVARDPSRIAARGGLRVVKGDVNDPASLASALAGAEAAIASLSGDTRSQAQSLLSALDSAGVRRFVWVGGAGGLETAPGVRVIDDPAFPEAWKGIAQAQIAAYEAFRASKANVDWTYASPSKLIAPGERKGVFRVGGDQVLQDANGESFISTADFAIGVLDRVEKGDAPRKRVTFGY</sequence>
<dbReference type="Gene3D" id="3.40.50.720">
    <property type="entry name" value="NAD(P)-binding Rossmann-like Domain"/>
    <property type="match status" value="1"/>
</dbReference>
<dbReference type="EMBL" id="JAAQQR010000012">
    <property type="protein sequence ID" value="NID06884.1"/>
    <property type="molecule type" value="Genomic_DNA"/>
</dbReference>
<keyword evidence="3" id="KW-1185">Reference proteome</keyword>
<comment type="caution">
    <text evidence="2">The sequence shown here is derived from an EMBL/GenBank/DDBJ whole genome shotgun (WGS) entry which is preliminary data.</text>
</comment>
<dbReference type="InterPro" id="IPR051606">
    <property type="entry name" value="Polyketide_Oxido-like"/>
</dbReference>